<dbReference type="RefSeq" id="WP_019620058.1">
    <property type="nucleotide sequence ID" value="NZ_AP014545.1"/>
</dbReference>
<sequence>MRKLLIAIVLLLMLIGSFYAALPVIAEYSVRQVLTDHQLNASFDLKRPNLDRIEISQLTLKKETPDNPFTLTAESISIRFNPWHFFSTQRIETLEIKALTLALKLDLTPDDQPSTQDEERSQLSFPPLPSYLFNQLPAEAITLPDVAINIDIVGSPLIRKLAFSGSINTHKDRLALKVNQIAKAPATQLYLTLNNQDQGQLSIAVNQNTVVQSNFNLSADTQQLDVQSQNRLQLEQLKALLEQPLIAEIAAPLDTNVLPDLSGTVTIQGNSLIPLSTPPLMADHRYQITSAATVQNLIPEINRLNVQQDSTLRSENGNFILNIQQLSATGESLNTGGNPAVSAESIRLDLQQPIQLTSSLDQLSQSGIQSIHWPDTELQLVIQPVTIKTQGQPNTLIKTPPVNIKLSALMLAENSVKAELSADNIAVHSGPLLLPLINLHNRAVITPDKITNRFTLGLHDPLLDSEIKITGTSQTEPKTNHSTASWKTSLPLTGIEKLALRFVPQLPPELVFTDGELQHRGWLDQNNSGVALRFLNKVRNTSLSYDQTHLYDINGGSETVKSHRGKLSDTGQLKIAFIDAGVPLENFSGSYRFEQSSTGKRQLQLDSSHVDLLGGTITTLPVTINPDDPVFDSAIAVTGIDLQQLMALEQQQGLTGSGTLNGQMPVSFKQGQLSITDGQINSTPEGGWIRFDPPPAFLAMTQTTPALGIVFDAMRNMKYQSLGIELDYQPDGTALLKTHLKGHNPDWNKSQPVDLTINIEENIPKLLQALQFTDKLTETLEKRYR</sequence>
<protein>
    <recommendedName>
        <fullName evidence="3">Dicarboxylate transport domain-containing protein</fullName>
    </recommendedName>
</protein>
<evidence type="ECO:0008006" key="3">
    <source>
        <dbReference type="Google" id="ProtNLM"/>
    </source>
</evidence>
<dbReference type="InterPro" id="IPR021730">
    <property type="entry name" value="YdbH"/>
</dbReference>
<dbReference type="KEGG" id="ajp:AMJAP_2544"/>
<proteinExistence type="predicted"/>
<keyword evidence="2" id="KW-1185">Reference proteome</keyword>
<dbReference type="EMBL" id="AP014545">
    <property type="protein sequence ID" value="BBB27132.1"/>
    <property type="molecule type" value="Genomic_DNA"/>
</dbReference>
<gene>
    <name evidence="1" type="ORF">AMJAP_2544</name>
</gene>
<name>A0A7R6PIH4_9GAMM</name>
<accession>A0A7R6PIH4</accession>
<dbReference type="Pfam" id="PF11739">
    <property type="entry name" value="YdbH-like"/>
    <property type="match status" value="2"/>
</dbReference>
<evidence type="ECO:0000313" key="2">
    <source>
        <dbReference type="Proteomes" id="UP000595663"/>
    </source>
</evidence>
<dbReference type="AlphaFoldDB" id="A0A7R6PIH4"/>
<dbReference type="Proteomes" id="UP000595663">
    <property type="component" value="Chromosome"/>
</dbReference>
<evidence type="ECO:0000313" key="1">
    <source>
        <dbReference type="EMBL" id="BBB27132.1"/>
    </source>
</evidence>
<reference evidence="1 2" key="1">
    <citation type="journal article" date="2008" name="Int. J. Syst. Evol. Microbiol.">
        <title>Amphritea japonica sp. nov. and Amphritea balenae sp. nov., isolated from the sediment adjacent to sperm whale carcasses off Kagoshima, Japan.</title>
        <authorList>
            <person name="Miyazaki M."/>
            <person name="Nogi Y."/>
            <person name="Fujiwara Y."/>
            <person name="Kawato M."/>
            <person name="Nagahama T."/>
            <person name="Kubokawa K."/>
            <person name="Horikoshi K."/>
        </authorList>
    </citation>
    <scope>NUCLEOTIDE SEQUENCE [LARGE SCALE GENOMIC DNA]</scope>
    <source>
        <strain evidence="1 2">ATCC BAA-1530</strain>
    </source>
</reference>
<dbReference type="OrthoDB" id="9759996at2"/>
<organism evidence="1 2">
    <name type="scientific">Amphritea japonica ATCC BAA-1530</name>
    <dbReference type="NCBI Taxonomy" id="1278309"/>
    <lineage>
        <taxon>Bacteria</taxon>
        <taxon>Pseudomonadati</taxon>
        <taxon>Pseudomonadota</taxon>
        <taxon>Gammaproteobacteria</taxon>
        <taxon>Oceanospirillales</taxon>
        <taxon>Oceanospirillaceae</taxon>
        <taxon>Amphritea</taxon>
    </lineage>
</organism>